<dbReference type="EMBL" id="JBFXLS010000072">
    <property type="protein sequence ID" value="KAL2820174.1"/>
    <property type="molecule type" value="Genomic_DNA"/>
</dbReference>
<protein>
    <recommendedName>
        <fullName evidence="3">Condensation domain-containing protein</fullName>
    </recommendedName>
</protein>
<evidence type="ECO:0000313" key="2">
    <source>
        <dbReference type="Proteomes" id="UP001610335"/>
    </source>
</evidence>
<dbReference type="InterPro" id="IPR023213">
    <property type="entry name" value="CAT-like_dom_sf"/>
</dbReference>
<name>A0ABR4HXE9_9EURO</name>
<keyword evidence="2" id="KW-1185">Reference proteome</keyword>
<proteinExistence type="predicted"/>
<evidence type="ECO:0008006" key="3">
    <source>
        <dbReference type="Google" id="ProtNLM"/>
    </source>
</evidence>
<reference evidence="1 2" key="1">
    <citation type="submission" date="2024-07" db="EMBL/GenBank/DDBJ databases">
        <title>Section-level genome sequencing and comparative genomics of Aspergillus sections Usti and Cavernicolus.</title>
        <authorList>
            <consortium name="Lawrence Berkeley National Laboratory"/>
            <person name="Nybo J.L."/>
            <person name="Vesth T.C."/>
            <person name="Theobald S."/>
            <person name="Frisvad J.C."/>
            <person name="Larsen T.O."/>
            <person name="Kjaerboelling I."/>
            <person name="Rothschild-Mancinelli K."/>
            <person name="Lyhne E.K."/>
            <person name="Kogle M.E."/>
            <person name="Barry K."/>
            <person name="Clum A."/>
            <person name="Na H."/>
            <person name="Ledsgaard L."/>
            <person name="Lin J."/>
            <person name="Lipzen A."/>
            <person name="Kuo A."/>
            <person name="Riley R."/>
            <person name="Mondo S."/>
            <person name="LaButti K."/>
            <person name="Haridas S."/>
            <person name="Pangalinan J."/>
            <person name="Salamov A.A."/>
            <person name="Simmons B.A."/>
            <person name="Magnuson J.K."/>
            <person name="Chen J."/>
            <person name="Drula E."/>
            <person name="Henrissat B."/>
            <person name="Wiebenga A."/>
            <person name="Lubbers R.J."/>
            <person name="Gomes A.C."/>
            <person name="Makela M.R."/>
            <person name="Stajich J."/>
            <person name="Grigoriev I.V."/>
            <person name="Mortensen U.H."/>
            <person name="De vries R.P."/>
            <person name="Baker S.E."/>
            <person name="Andersen M.R."/>
        </authorList>
    </citation>
    <scope>NUCLEOTIDE SEQUENCE [LARGE SCALE GENOMIC DNA]</scope>
    <source>
        <strain evidence="1 2">CBS 600.67</strain>
    </source>
</reference>
<sequence>MSRTLAQLCCDPDTPLHELPTSSDAQKRMQAHLLKLGSSSTPHPLRWQPKPFEFSDLDLTDPRNTTLNRRFRIRAEKLQIIQDACRMRLQGALSASQFQDTYLSPSLILAAVFGLCTHRARQAAGLEVDGTANVIIAINLRKQLGLSASYMGNSLVTIECPLDTKIVPAGTTIPGRLLSGLPLDDARSLCNFVLVALQELQSYNKNHAAGMLATLGALTDRSSVGLASSGLWFSDTHKMDFYQDFGPLGEVQDFAIPGNEFAGLCWMLATKSPGYDLQIALERAAMGELERDPLFQWVTDPGSSKSKL</sequence>
<organism evidence="1 2">
    <name type="scientific">Aspergillus cavernicola</name>
    <dbReference type="NCBI Taxonomy" id="176166"/>
    <lineage>
        <taxon>Eukaryota</taxon>
        <taxon>Fungi</taxon>
        <taxon>Dikarya</taxon>
        <taxon>Ascomycota</taxon>
        <taxon>Pezizomycotina</taxon>
        <taxon>Eurotiomycetes</taxon>
        <taxon>Eurotiomycetidae</taxon>
        <taxon>Eurotiales</taxon>
        <taxon>Aspergillaceae</taxon>
        <taxon>Aspergillus</taxon>
        <taxon>Aspergillus subgen. Nidulantes</taxon>
    </lineage>
</organism>
<gene>
    <name evidence="1" type="ORF">BDW59DRAFT_151009</name>
</gene>
<accession>A0ABR4HXE9</accession>
<comment type="caution">
    <text evidence="1">The sequence shown here is derived from an EMBL/GenBank/DDBJ whole genome shotgun (WGS) entry which is preliminary data.</text>
</comment>
<dbReference type="Proteomes" id="UP001610335">
    <property type="component" value="Unassembled WGS sequence"/>
</dbReference>
<dbReference type="Gene3D" id="3.30.559.10">
    <property type="entry name" value="Chloramphenicol acetyltransferase-like domain"/>
    <property type="match status" value="1"/>
</dbReference>
<evidence type="ECO:0000313" key="1">
    <source>
        <dbReference type="EMBL" id="KAL2820174.1"/>
    </source>
</evidence>